<proteinExistence type="predicted"/>
<evidence type="ECO:0000313" key="2">
    <source>
        <dbReference type="Proteomes" id="UP000236723"/>
    </source>
</evidence>
<protein>
    <submittedName>
        <fullName evidence="1">Uncharacterized protein</fullName>
    </submittedName>
</protein>
<dbReference type="Proteomes" id="UP000236723">
    <property type="component" value="Unassembled WGS sequence"/>
</dbReference>
<accession>A0A1H6CW41</accession>
<organism evidence="1 2">
    <name type="scientific">Thermomonospora echinospora</name>
    <dbReference type="NCBI Taxonomy" id="1992"/>
    <lineage>
        <taxon>Bacteria</taxon>
        <taxon>Bacillati</taxon>
        <taxon>Actinomycetota</taxon>
        <taxon>Actinomycetes</taxon>
        <taxon>Streptosporangiales</taxon>
        <taxon>Thermomonosporaceae</taxon>
        <taxon>Thermomonospora</taxon>
    </lineage>
</organism>
<sequence length="58" mass="5829">MLAQREIAGIGVGTDAADIGALMVEPETAISDAPVFTPNGALLLLAAVLLSPKGPKSR</sequence>
<keyword evidence="2" id="KW-1185">Reference proteome</keyword>
<evidence type="ECO:0000313" key="1">
    <source>
        <dbReference type="EMBL" id="SEG77078.1"/>
    </source>
</evidence>
<name>A0A1H6CW41_9ACTN</name>
<gene>
    <name evidence="1" type="ORF">SAMN04489712_111245</name>
</gene>
<dbReference type="RefSeq" id="WP_200827422.1">
    <property type="nucleotide sequence ID" value="NZ_FNVO01000011.1"/>
</dbReference>
<reference evidence="2" key="1">
    <citation type="submission" date="2016-10" db="EMBL/GenBank/DDBJ databases">
        <authorList>
            <person name="Varghese N."/>
            <person name="Submissions S."/>
        </authorList>
    </citation>
    <scope>NUCLEOTIDE SEQUENCE [LARGE SCALE GENOMIC DNA]</scope>
    <source>
        <strain evidence="2">DSM 43163</strain>
    </source>
</reference>
<dbReference type="EMBL" id="FNVO01000011">
    <property type="protein sequence ID" value="SEG77078.1"/>
    <property type="molecule type" value="Genomic_DNA"/>
</dbReference>
<dbReference type="AlphaFoldDB" id="A0A1H6CW41"/>